<evidence type="ECO:0000313" key="16">
    <source>
        <dbReference type="Proteomes" id="UP000594260"/>
    </source>
</evidence>
<evidence type="ECO:0000256" key="2">
    <source>
        <dbReference type="ARBA" id="ARBA00004236"/>
    </source>
</evidence>
<feature type="compositionally biased region" description="Basic residues" evidence="12">
    <location>
        <begin position="2583"/>
        <end position="2595"/>
    </location>
</feature>
<evidence type="ECO:0000256" key="8">
    <source>
        <dbReference type="ARBA" id="ARBA00022989"/>
    </source>
</evidence>
<dbReference type="FunCoup" id="A0A7M7JD57">
    <property type="interactions" value="203"/>
</dbReference>
<evidence type="ECO:0000259" key="14">
    <source>
        <dbReference type="PROSITE" id="PS50026"/>
    </source>
</evidence>
<dbReference type="OrthoDB" id="442731at2759"/>
<protein>
    <recommendedName>
        <fullName evidence="14">EGF-like domain-containing protein</fullName>
    </recommendedName>
</protein>
<feature type="transmembrane region" description="Helical" evidence="13">
    <location>
        <begin position="166"/>
        <end position="191"/>
    </location>
</feature>
<feature type="compositionally biased region" description="Basic and acidic residues" evidence="12">
    <location>
        <begin position="2596"/>
        <end position="2635"/>
    </location>
</feature>
<dbReference type="InterPro" id="IPR057629">
    <property type="entry name" value="Teneurin1-4_GBD"/>
</dbReference>
<evidence type="ECO:0000256" key="6">
    <source>
        <dbReference type="ARBA" id="ARBA00022692"/>
    </source>
</evidence>
<keyword evidence="7" id="KW-0677">Repeat</keyword>
<dbReference type="SUPFAM" id="SSF101898">
    <property type="entry name" value="NHL repeat"/>
    <property type="match status" value="1"/>
</dbReference>
<dbReference type="Proteomes" id="UP000594260">
    <property type="component" value="Unplaced"/>
</dbReference>
<dbReference type="GeneID" id="111245805"/>
<dbReference type="PANTHER" id="PTHR11219">
    <property type="entry name" value="TENEURIN AND N-ACETYLGLUCOSAMINE-1-PHOSPHODIESTER ALPHA-N-ACETYLGLUCOSAMINIDASE"/>
    <property type="match status" value="1"/>
</dbReference>
<sequence>MLQQQQQLQRNGPPAPPRNLTMGGPMGPGGRAGSTQYVGACSPDNSPHYEQARHAPYYYTPNELKSNTLTNTSKHGGLAASTNSHIYHCGDDHLQTKTATADGYSPFAYSGTMNSTVPVRPVQSNPRPYHTLSQLNNAQHGAQIAGSQYQFHQPNRNLRKALESGFSWKCSAVAFIFIALALLAATGYIYFTRTSGRTGQHMPVVVTDLRSSETLDTRPNLKNPDTLPTKTVPPATVDSFTELSVGHRHSHTIFAYGHWNVQFVQSEAALVKFNYTLPSTASLAVYGRRNSVPTHTRYDFSEILNARSSGIRSRKAATSQEMVSIEFIHFLDRGHWYLSIYNDGDQQEEVSFVSRVADVSSLPCPYDCHGHGTCNMGKCDCDPDFTGEACAYQLCPVLCNGRGSYSGGRCVCQPGWKGTECQLRDEECEPADCSGHGECIDGACKCFQGYKGSACDQVDCIDPDCSGHGICLSGQCICKKGWKSVDCSQPDEEALRCLPDCSGHGRFDVELQRCVCEAPWSGPDCAAEQCALDCGERGRCRGGRCECLEGWAGPKCGQRLCDPRCSQPHGQCRNGTCVCAIGWNGKHCTMEGCPVGCNRHGECVSVGGEWTCRCHDPWSGSSCSQASERKCGDRVDNDGDGLVDCADSECCSAPECASNPLCFQSADPRDVLLRKQPPAVTASFFQRTQFLIEDDSVQSYAVKGAFNHSTLWKHFNSSRASVLRGQVVSSSHAPLTGVRVGVASDVTAGFTVSRSDGWFDLMVNGGGAVTLQFRRDPFKIHERTLMVPVNDILVLGEVVMTPGELKAVDGPKSNAICTEHDFEAMTPVIMATWRHGFQGGCSNRSAILAESQVVQESLNIPGTDLHLVYHSSRAAGYFSTIQLKLTPDTIPASLRLIHLKIYIEGVMFERVFEADPAIQFTYAWNRRNTYRQKVYGIALAHVHVGYEYSTCSDIIWEIQTTPVSGHDMSISEIGGWNLGIHHRYNFHEGILQKGDGANVYLKNKPKVLSTIMGSGEEGQQRNLHCPVTQCNGLPRDQRLMAPVALASSPDGSIFVGDFNLIRRISPDGGQVVTVVELPPSQIAYSYHLAVGPATGHLYISDPERHQVLRVVRLEAVEDPRNNLEAVVGSGAKCLPGDKLFCGDGRPAREAKLSYPKGIVVSMYKEIYIADGTNVRMVDRAGIMNTLVGDHHHKAHWKPLSCAGTHLLGQTNLKWPSELAINPVDNSLHILDDHIVLRLTPDRRLRVIAGKPVHCASTQTNGKGDFATEALLESPMAITFSPQGDLYIAESDSQTVNRVRVVSPDGKLTHAVGVVEAKCSCLDINCKCFDPNEVLATAAKFDSISALTVTPDGTLHIADKGNHMIRSIVNQLPSPSGPQHAIDIYSPETQEVYTFNRHGQHTSTRNIVTGQTKYTFTYNVNTANGKLSSVTDASGNKVFILRDTSHQAKSIENSQGGKCVLDIGSRHSMLLSFATADGHKTSFEYHGSNTALLKSKSDSSGRSVLYSYDHYGRLTDAIAPSGEHIRLSYSLSIRGASVMVTRNGRETSELLIQGAHGVVSQKGSVEEKVRMGADNGLVLGQDNGLIKDIETQAFPLLTDMNSVYSEIFPVPTKLRLGLSEDITQRLEWRYYAKPESGVGRKRTGIDQVGRRAKVNGENLFAIEFDRQLNTESVIDKNSMALLTVKYNHKGQPESWTPRANITGVTLEYDRFGRVTKWERGDLIESYSFDLAGRLTDVRYADHSGVIYKYAESPATVPNEIILPSGSRYQLMYNGHSSLQSVITPNGHRHEIASQTSLGFYKLLYLPPGANHPYVVHYDERGLVIAKYYPHSLGRVSYAYNDEGRLATVLCGQESTNFYYGNNSALVKSITKNVPLLDTRVDYRHHGSLLKEERFRYNSKSQLDSVKLKYIYDGGRLSSADVEIGGKSTFQARYRYNVVTGQLEQTHQFTINRPKQNSVFIQDEQRQFSTTVQFDSFGRIEALALSLWNKELFAYVPRYNNRNQIVAITSKVGKDATPVETRFNYTLDGFLQLVEPVSSPAQSWRYAYDINGNLEMIQEGPKQTHLKYDAGDRVVGYGATESMYKADARGFITRRGEEYFEYNAEGQMVHAWQNRAYDIHMFYDQRDRLVATKDHRGGITQYVYADPLHPERMTHVHHPKTGASISFVYDNRGHLMHILKKDNSKFYVACDHRGTPMAVFTQDGSVIKEIRRAPFGQVTYDSNPDFLLPVDFLGGIREPVTHLVFYGSRPYDPTSAQWLTPTWERVFSLIAHPPLVHLYRFRNNDPINADQIPDKMTTLDSWLVALGYDLSKVIVQPPQIMTSPVVGQAYLVPLTAPTLPIVSGLNCLASEIAADFSRPSAVVPSVVKSSQGLFERAINSRIASLPGVFGNGILLNRQPSGTVKVHVLAEATPILRDVISSVFNNTLMLDVHFNQHGIDLFYFSQPQLSKADRDWEQLGRLGSTLFNITRHPVVDSESGRRQQIDIRVHSANVALNIKYGATEAEEKQRVINHFRRKAVQEAWELEAARVAIGHKGSTHDWSRAERDELMANKKVERYYPNDIHGIDAYPGLADDPTNIAFRKESARKRRAKFRRRKEQKDREQKNNNKESSKDGKNKVNKDNNNDSNSNKDIKEHK</sequence>
<dbReference type="Pfam" id="PF23093">
    <property type="entry name" value="GBD_Tenm3"/>
    <property type="match status" value="1"/>
</dbReference>
<feature type="domain" description="EGF-like" evidence="14">
    <location>
        <begin position="589"/>
        <end position="624"/>
    </location>
</feature>
<dbReference type="InterPro" id="IPR000742">
    <property type="entry name" value="EGF"/>
</dbReference>
<evidence type="ECO:0000256" key="5">
    <source>
        <dbReference type="ARBA" id="ARBA00022536"/>
    </source>
</evidence>
<dbReference type="Pfam" id="PF25024">
    <property type="entry name" value="EGF_TEN"/>
    <property type="match status" value="1"/>
</dbReference>
<name>A0A7M7JD57_VARDE</name>
<dbReference type="InterPro" id="IPR056822">
    <property type="entry name" value="TEN_NHL"/>
</dbReference>
<dbReference type="InParanoid" id="A0A7M7JD57"/>
<dbReference type="SUPFAM" id="SSF49464">
    <property type="entry name" value="Carboxypeptidase regulatory domain-like"/>
    <property type="match status" value="1"/>
</dbReference>
<dbReference type="OMA" id="HWTQSAP"/>
<dbReference type="InterPro" id="IPR008969">
    <property type="entry name" value="CarboxyPept-like_regulatory"/>
</dbReference>
<dbReference type="Pfam" id="PF15636">
    <property type="entry name" value="Tox-GHH"/>
    <property type="match status" value="1"/>
</dbReference>
<dbReference type="RefSeq" id="XP_022650350.1">
    <property type="nucleotide sequence ID" value="XM_022794615.1"/>
</dbReference>
<evidence type="ECO:0000256" key="13">
    <source>
        <dbReference type="SAM" id="Phobius"/>
    </source>
</evidence>
<dbReference type="GO" id="GO:0005886">
    <property type="term" value="C:plasma membrane"/>
    <property type="evidence" value="ECO:0007669"/>
    <property type="project" value="UniProtKB-SubCell"/>
</dbReference>
<comment type="subcellular location">
    <subcellularLocation>
        <location evidence="2">Cell membrane</location>
    </subcellularLocation>
    <subcellularLocation>
        <location evidence="1">Membrane</location>
        <topology evidence="1">Single-pass membrane protein</topology>
    </subcellularLocation>
</comment>
<dbReference type="FunFam" id="2.10.25.10:FF:000013">
    <property type="entry name" value="Teneurin transmembrane protein 4"/>
    <property type="match status" value="1"/>
</dbReference>
<dbReference type="PANTHER" id="PTHR11219:SF72">
    <property type="entry name" value="TENEURIN-M"/>
    <property type="match status" value="1"/>
</dbReference>
<keyword evidence="16" id="KW-1185">Reference proteome</keyword>
<dbReference type="InterPro" id="IPR056820">
    <property type="entry name" value="TEN_TTR-like"/>
</dbReference>
<dbReference type="InterPro" id="IPR056823">
    <property type="entry name" value="TEN-like_YD-shell"/>
</dbReference>
<dbReference type="Pfam" id="PF25023">
    <property type="entry name" value="TEN_YD-shell"/>
    <property type="match status" value="1"/>
</dbReference>
<evidence type="ECO:0000256" key="1">
    <source>
        <dbReference type="ARBA" id="ARBA00004167"/>
    </source>
</evidence>
<keyword evidence="6 13" id="KW-0812">Transmembrane</keyword>
<evidence type="ECO:0000313" key="15">
    <source>
        <dbReference type="EnsemblMetazoa" id="XP_022650350"/>
    </source>
</evidence>
<keyword evidence="10 11" id="KW-1015">Disulfide bond</keyword>
<evidence type="ECO:0000256" key="4">
    <source>
        <dbReference type="ARBA" id="ARBA00022475"/>
    </source>
</evidence>
<dbReference type="PROSITE" id="PS50026">
    <property type="entry name" value="EGF_3"/>
    <property type="match status" value="2"/>
</dbReference>
<dbReference type="PROSITE" id="PS00022">
    <property type="entry name" value="EGF_1"/>
    <property type="match status" value="4"/>
</dbReference>
<dbReference type="PROSITE" id="PS01186">
    <property type="entry name" value="EGF_2"/>
    <property type="match status" value="4"/>
</dbReference>
<dbReference type="KEGG" id="vde:111245805"/>
<feature type="disulfide bond" evidence="11">
    <location>
        <begin position="593"/>
        <end position="603"/>
    </location>
</feature>
<proteinExistence type="inferred from homology"/>
<evidence type="ECO:0000256" key="7">
    <source>
        <dbReference type="ARBA" id="ARBA00022737"/>
    </source>
</evidence>
<dbReference type="InterPro" id="IPR057627">
    <property type="entry name" value="FN-plug_TEN1-4"/>
</dbReference>
<dbReference type="Pfam" id="PF25021">
    <property type="entry name" value="TEN_NHL"/>
    <property type="match status" value="1"/>
</dbReference>
<dbReference type="Gene3D" id="2.180.10.10">
    <property type="entry name" value="RHS repeat-associated core"/>
    <property type="match status" value="2"/>
</dbReference>
<evidence type="ECO:0000256" key="3">
    <source>
        <dbReference type="ARBA" id="ARBA00009385"/>
    </source>
</evidence>
<keyword evidence="8 13" id="KW-1133">Transmembrane helix</keyword>
<evidence type="ECO:0000256" key="11">
    <source>
        <dbReference type="PROSITE-ProRule" id="PRU00076"/>
    </source>
</evidence>
<reference evidence="15" key="1">
    <citation type="submission" date="2021-01" db="UniProtKB">
        <authorList>
            <consortium name="EnsemblMetazoa"/>
        </authorList>
    </citation>
    <scope>IDENTIFICATION</scope>
</reference>
<dbReference type="InterPro" id="IPR051216">
    <property type="entry name" value="Teneurin"/>
</dbReference>
<feature type="disulfide bond" evidence="11">
    <location>
        <begin position="412"/>
        <end position="421"/>
    </location>
</feature>
<feature type="region of interest" description="Disordered" evidence="12">
    <location>
        <begin position="1"/>
        <end position="36"/>
    </location>
</feature>
<dbReference type="Gene3D" id="2.60.120.260">
    <property type="entry name" value="Galactose-binding domain-like"/>
    <property type="match status" value="1"/>
</dbReference>
<dbReference type="Pfam" id="PF23538">
    <property type="entry name" value="Teneurin_ABD"/>
    <property type="match status" value="1"/>
</dbReference>
<keyword evidence="9 13" id="KW-0472">Membrane</keyword>
<dbReference type="Pfam" id="PF24329">
    <property type="entry name" value="FN-plug_TEN1-4"/>
    <property type="match status" value="1"/>
</dbReference>
<dbReference type="Pfam" id="PF25020">
    <property type="entry name" value="TTR_TEN1-4"/>
    <property type="match status" value="1"/>
</dbReference>
<feature type="disulfide bond" evidence="11">
    <location>
        <begin position="614"/>
        <end position="623"/>
    </location>
</feature>
<dbReference type="SMART" id="SM00181">
    <property type="entry name" value="EGF"/>
    <property type="match status" value="7"/>
</dbReference>
<feature type="domain" description="EGF-like" evidence="14">
    <location>
        <begin position="386"/>
        <end position="422"/>
    </location>
</feature>
<evidence type="ECO:0000256" key="10">
    <source>
        <dbReference type="ARBA" id="ARBA00023157"/>
    </source>
</evidence>
<dbReference type="Gene3D" id="2.120.10.30">
    <property type="entry name" value="TolB, C-terminal domain"/>
    <property type="match status" value="2"/>
</dbReference>
<dbReference type="Gene3D" id="2.10.25.10">
    <property type="entry name" value="Laminin"/>
    <property type="match status" value="5"/>
</dbReference>
<accession>A0A7M7JD57</accession>
<comment type="caution">
    <text evidence="11">Lacks conserved residue(s) required for the propagation of feature annotation.</text>
</comment>
<evidence type="ECO:0000256" key="9">
    <source>
        <dbReference type="ARBA" id="ARBA00023136"/>
    </source>
</evidence>
<keyword evidence="4" id="KW-1003">Cell membrane</keyword>
<dbReference type="EnsemblMetazoa" id="XM_022794615">
    <property type="protein sequence ID" value="XP_022650350"/>
    <property type="gene ID" value="LOC111245805"/>
</dbReference>
<comment type="similarity">
    <text evidence="3">Belongs to the tenascin family. Teneurin subfamily.</text>
</comment>
<dbReference type="InterPro" id="IPR028916">
    <property type="entry name" value="Tox-GHH_dom"/>
</dbReference>
<evidence type="ECO:0000256" key="12">
    <source>
        <dbReference type="SAM" id="MobiDB-lite"/>
    </source>
</evidence>
<dbReference type="GO" id="GO:0008045">
    <property type="term" value="P:motor neuron axon guidance"/>
    <property type="evidence" value="ECO:0007669"/>
    <property type="project" value="TreeGrafter"/>
</dbReference>
<dbReference type="CTD" id="40464"/>
<keyword evidence="5 11" id="KW-0245">EGF-like domain</keyword>
<feature type="region of interest" description="Disordered" evidence="12">
    <location>
        <begin position="2581"/>
        <end position="2635"/>
    </location>
</feature>
<organism evidence="15 16">
    <name type="scientific">Varroa destructor</name>
    <name type="common">Honeybee mite</name>
    <dbReference type="NCBI Taxonomy" id="109461"/>
    <lineage>
        <taxon>Eukaryota</taxon>
        <taxon>Metazoa</taxon>
        <taxon>Ecdysozoa</taxon>
        <taxon>Arthropoda</taxon>
        <taxon>Chelicerata</taxon>
        <taxon>Arachnida</taxon>
        <taxon>Acari</taxon>
        <taxon>Parasitiformes</taxon>
        <taxon>Mesostigmata</taxon>
        <taxon>Gamasina</taxon>
        <taxon>Dermanyssoidea</taxon>
        <taxon>Varroidae</taxon>
        <taxon>Varroa</taxon>
    </lineage>
</organism>
<dbReference type="InterPro" id="IPR011042">
    <property type="entry name" value="6-blade_b-propeller_TolB-like"/>
</dbReference>